<evidence type="ECO:0000313" key="1">
    <source>
        <dbReference type="EMBL" id="CAA9281943.1"/>
    </source>
</evidence>
<proteinExistence type="predicted"/>
<organism evidence="1">
    <name type="scientific">uncultured Chloroflexia bacterium</name>
    <dbReference type="NCBI Taxonomy" id="1672391"/>
    <lineage>
        <taxon>Bacteria</taxon>
        <taxon>Bacillati</taxon>
        <taxon>Chloroflexota</taxon>
        <taxon>Chloroflexia</taxon>
        <taxon>environmental samples</taxon>
    </lineage>
</organism>
<dbReference type="AlphaFoldDB" id="A0A6J4JLZ2"/>
<sequence>MCSKITGWSPEVRDKRSVECRLLRRVEPAESGVSRPSSSRLNRGT</sequence>
<accession>A0A6J4JLZ2</accession>
<dbReference type="EMBL" id="CADCTR010001111">
    <property type="protein sequence ID" value="CAA9281943.1"/>
    <property type="molecule type" value="Genomic_DNA"/>
</dbReference>
<protein>
    <submittedName>
        <fullName evidence="1">Uncharacterized protein</fullName>
    </submittedName>
</protein>
<gene>
    <name evidence="1" type="ORF">AVDCRST_MAG93-3252</name>
</gene>
<name>A0A6J4JLZ2_9CHLR</name>
<reference evidence="1" key="1">
    <citation type="submission" date="2020-02" db="EMBL/GenBank/DDBJ databases">
        <authorList>
            <person name="Meier V. D."/>
        </authorList>
    </citation>
    <scope>NUCLEOTIDE SEQUENCE</scope>
    <source>
        <strain evidence="1">AVDCRST_MAG93</strain>
    </source>
</reference>